<dbReference type="GO" id="GO:0005737">
    <property type="term" value="C:cytoplasm"/>
    <property type="evidence" value="ECO:0007669"/>
    <property type="project" value="TreeGrafter"/>
</dbReference>
<dbReference type="InterPro" id="IPR031160">
    <property type="entry name" value="F_BAR_dom"/>
</dbReference>
<evidence type="ECO:0000256" key="1">
    <source>
        <dbReference type="ARBA" id="ARBA00004245"/>
    </source>
</evidence>
<dbReference type="GO" id="GO:0043226">
    <property type="term" value="C:organelle"/>
    <property type="evidence" value="ECO:0007669"/>
    <property type="project" value="UniProtKB-ARBA"/>
</dbReference>
<dbReference type="KEGG" id="bgt:106071931"/>
<reference evidence="11" key="1">
    <citation type="submission" date="2020-05" db="UniProtKB">
        <authorList>
            <consortium name="EnsemblMetazoa"/>
        </authorList>
    </citation>
    <scope>IDENTIFICATION</scope>
    <source>
        <strain evidence="11">BB02</strain>
    </source>
</reference>
<dbReference type="SMART" id="SM00055">
    <property type="entry name" value="FCH"/>
    <property type="match status" value="1"/>
</dbReference>
<dbReference type="AlphaFoldDB" id="A0A2C9LMQ9"/>
<dbReference type="Gene3D" id="6.10.140.470">
    <property type="match status" value="1"/>
</dbReference>
<dbReference type="GO" id="GO:0005886">
    <property type="term" value="C:plasma membrane"/>
    <property type="evidence" value="ECO:0007669"/>
    <property type="project" value="TreeGrafter"/>
</dbReference>
<dbReference type="Gene3D" id="1.20.1270.60">
    <property type="entry name" value="Arfaptin homology (AH) domain/BAR domain"/>
    <property type="match status" value="1"/>
</dbReference>
<dbReference type="Gene3D" id="2.30.30.40">
    <property type="entry name" value="SH3 Domains"/>
    <property type="match status" value="1"/>
</dbReference>
<evidence type="ECO:0000256" key="3">
    <source>
        <dbReference type="ARBA" id="ARBA00022490"/>
    </source>
</evidence>
<dbReference type="PRINTS" id="PR00452">
    <property type="entry name" value="SH3DOMAIN"/>
</dbReference>
<evidence type="ECO:0000256" key="2">
    <source>
        <dbReference type="ARBA" id="ARBA00022443"/>
    </source>
</evidence>
<accession>A0A2C9LMQ9</accession>
<dbReference type="VEuPathDB" id="VectorBase:BGLAX_039368"/>
<proteinExistence type="predicted"/>
<organism evidence="11 12">
    <name type="scientific">Biomphalaria glabrata</name>
    <name type="common">Bloodfluke planorb</name>
    <name type="synonym">Freshwater snail</name>
    <dbReference type="NCBI Taxonomy" id="6526"/>
    <lineage>
        <taxon>Eukaryota</taxon>
        <taxon>Metazoa</taxon>
        <taxon>Spiralia</taxon>
        <taxon>Lophotrochozoa</taxon>
        <taxon>Mollusca</taxon>
        <taxon>Gastropoda</taxon>
        <taxon>Heterobranchia</taxon>
        <taxon>Euthyneura</taxon>
        <taxon>Panpulmonata</taxon>
        <taxon>Hygrophila</taxon>
        <taxon>Lymnaeoidea</taxon>
        <taxon>Planorbidae</taxon>
        <taxon>Biomphalaria</taxon>
    </lineage>
</organism>
<dbReference type="SUPFAM" id="SSF50044">
    <property type="entry name" value="SH3-domain"/>
    <property type="match status" value="1"/>
</dbReference>
<dbReference type="OrthoDB" id="28357at2759"/>
<dbReference type="Proteomes" id="UP000076420">
    <property type="component" value="Unassembled WGS sequence"/>
</dbReference>
<keyword evidence="6" id="KW-0206">Cytoskeleton</keyword>
<dbReference type="Pfam" id="PF25610">
    <property type="entry name" value="HR1_TOCA"/>
    <property type="match status" value="1"/>
</dbReference>
<keyword evidence="2 7" id="KW-0728">SH3 domain</keyword>
<dbReference type="SMART" id="SM00326">
    <property type="entry name" value="SH3"/>
    <property type="match status" value="1"/>
</dbReference>
<dbReference type="EnsemblMetazoa" id="BGLB032941-RA">
    <property type="protein sequence ID" value="BGLB032941-PA"/>
    <property type="gene ID" value="BGLB032941"/>
</dbReference>
<feature type="domain" description="F-BAR" evidence="10">
    <location>
        <begin position="42"/>
        <end position="310"/>
    </location>
</feature>
<evidence type="ECO:0000313" key="11">
    <source>
        <dbReference type="EnsemblMetazoa" id="BGLB032941-PA"/>
    </source>
</evidence>
<dbReference type="PANTHER" id="PTHR23065">
    <property type="entry name" value="PROLINE-SERINE-THREONINE PHOSPHATASE INTERACTING PROTEIN 1"/>
    <property type="match status" value="1"/>
</dbReference>
<dbReference type="PROSITE" id="PS51741">
    <property type="entry name" value="F_BAR"/>
    <property type="match status" value="1"/>
</dbReference>
<evidence type="ECO:0000259" key="10">
    <source>
        <dbReference type="PROSITE" id="PS51741"/>
    </source>
</evidence>
<keyword evidence="3" id="KW-0963">Cytoplasm</keyword>
<dbReference type="VEuPathDB" id="VectorBase:BGLB032941"/>
<name>A0A2C9LMQ9_BIOGL</name>
<dbReference type="FunFam" id="2.30.30.40:FF:000072">
    <property type="entry name" value="Unconventional Myosin IB"/>
    <property type="match status" value="1"/>
</dbReference>
<evidence type="ECO:0000256" key="7">
    <source>
        <dbReference type="PROSITE-ProRule" id="PRU00192"/>
    </source>
</evidence>
<keyword evidence="5 8" id="KW-0175">Coiled coil</keyword>
<evidence type="ECO:0000259" key="9">
    <source>
        <dbReference type="PROSITE" id="PS50002"/>
    </source>
</evidence>
<dbReference type="PRINTS" id="PR00499">
    <property type="entry name" value="P67PHOX"/>
</dbReference>
<protein>
    <recommendedName>
        <fullName evidence="13">SH3 domain-containing protein</fullName>
    </recommendedName>
</protein>
<sequence length="550" mass="62717">MSHPTTCGRCHRREKSRSSIRRLSGILPHSVQGAINSLTLPMPASNIAKGFDGFEELRKFIKQGNEFSKEVSILLQERSEAETLYAKSLSKIATKLLKACGTGVGSLTDGWKAVAVAMEQEAELHKNLAAGLLDEISKPLKGFVETQIKARKPLEALVERSYKNLTDRRAEEFKCKKHSYSCCRDYEKAEISLVDAKAGKSKDTGKVNVVDYFFSFHIGRKKSKQTLALLKKADKEYTEACYKAESSRQDWDMTVARASTSMQEIEEERLKSMQDYLNKYNSHISVLSPKLTQYFDRLNEAVLTVDLQHDLQTIVQQKGVKGPRQPEQILLDCYAEDSQISLDVERRKDALKNYLIHLHQFIEKERKGKEGVQKLVEVYRNKPSFADAETQEDTKQKLEQTTFMLNFLEASHYKINSNLCQLEGKSPPPSIFSQYIETVRDKQNMLSSTLKLPLNLALEGNKDYMDCHAPNDYYQDINSPEDEFIDEEFPSPTVIGNCKAIYDFDATRPDELTIKRGDIICIYEKLRDGWWEGEANGIRGIFPSTYVEEC</sequence>
<dbReference type="Pfam" id="PF00018">
    <property type="entry name" value="SH3_1"/>
    <property type="match status" value="1"/>
</dbReference>
<keyword evidence="4" id="KW-0597">Phosphoprotein</keyword>
<gene>
    <name evidence="11" type="primary">106071931</name>
</gene>
<dbReference type="PANTHER" id="PTHR23065:SF7">
    <property type="entry name" value="NOSTRIN, ISOFORM H"/>
    <property type="match status" value="1"/>
</dbReference>
<evidence type="ECO:0008006" key="13">
    <source>
        <dbReference type="Google" id="ProtNLM"/>
    </source>
</evidence>
<evidence type="ECO:0000313" key="12">
    <source>
        <dbReference type="Proteomes" id="UP000076420"/>
    </source>
</evidence>
<evidence type="ECO:0000256" key="8">
    <source>
        <dbReference type="PROSITE-ProRule" id="PRU01077"/>
    </source>
</evidence>
<feature type="domain" description="SH3" evidence="9">
    <location>
        <begin position="493"/>
        <end position="550"/>
    </location>
</feature>
<dbReference type="PROSITE" id="PS50002">
    <property type="entry name" value="SH3"/>
    <property type="match status" value="1"/>
</dbReference>
<evidence type="ECO:0000256" key="4">
    <source>
        <dbReference type="ARBA" id="ARBA00022553"/>
    </source>
</evidence>
<dbReference type="Pfam" id="PF00611">
    <property type="entry name" value="FCH"/>
    <property type="match status" value="1"/>
</dbReference>
<evidence type="ECO:0000256" key="6">
    <source>
        <dbReference type="ARBA" id="ARBA00023212"/>
    </source>
</evidence>
<dbReference type="SUPFAM" id="SSF103657">
    <property type="entry name" value="BAR/IMD domain-like"/>
    <property type="match status" value="1"/>
</dbReference>
<dbReference type="InterPro" id="IPR036028">
    <property type="entry name" value="SH3-like_dom_sf"/>
</dbReference>
<dbReference type="InterPro" id="IPR057870">
    <property type="entry name" value="HR1_TOCA"/>
</dbReference>
<evidence type="ECO:0000256" key="5">
    <source>
        <dbReference type="ARBA" id="ARBA00023054"/>
    </source>
</evidence>
<dbReference type="InterPro" id="IPR027267">
    <property type="entry name" value="AH/BAR_dom_sf"/>
</dbReference>
<dbReference type="InterPro" id="IPR001452">
    <property type="entry name" value="SH3_domain"/>
</dbReference>
<dbReference type="InterPro" id="IPR001060">
    <property type="entry name" value="FCH_dom"/>
</dbReference>
<comment type="subcellular location">
    <subcellularLocation>
        <location evidence="1">Cytoplasm</location>
        <location evidence="1">Cytoskeleton</location>
    </subcellularLocation>
</comment>